<protein>
    <submittedName>
        <fullName evidence="1">Uncharacterized protein</fullName>
    </submittedName>
</protein>
<gene>
    <name evidence="1" type="ORF">MLD38_036153</name>
</gene>
<dbReference type="Proteomes" id="UP001057402">
    <property type="component" value="Chromosome 11"/>
</dbReference>
<evidence type="ECO:0000313" key="1">
    <source>
        <dbReference type="EMBL" id="KAI4311244.1"/>
    </source>
</evidence>
<dbReference type="EMBL" id="CM042890">
    <property type="protein sequence ID" value="KAI4311244.1"/>
    <property type="molecule type" value="Genomic_DNA"/>
</dbReference>
<proteinExistence type="predicted"/>
<organism evidence="1 2">
    <name type="scientific">Melastoma candidum</name>
    <dbReference type="NCBI Taxonomy" id="119954"/>
    <lineage>
        <taxon>Eukaryota</taxon>
        <taxon>Viridiplantae</taxon>
        <taxon>Streptophyta</taxon>
        <taxon>Embryophyta</taxon>
        <taxon>Tracheophyta</taxon>
        <taxon>Spermatophyta</taxon>
        <taxon>Magnoliopsida</taxon>
        <taxon>eudicotyledons</taxon>
        <taxon>Gunneridae</taxon>
        <taxon>Pentapetalae</taxon>
        <taxon>rosids</taxon>
        <taxon>malvids</taxon>
        <taxon>Myrtales</taxon>
        <taxon>Melastomataceae</taxon>
        <taxon>Melastomatoideae</taxon>
        <taxon>Melastomateae</taxon>
        <taxon>Melastoma</taxon>
    </lineage>
</organism>
<keyword evidence="2" id="KW-1185">Reference proteome</keyword>
<evidence type="ECO:0000313" key="2">
    <source>
        <dbReference type="Proteomes" id="UP001057402"/>
    </source>
</evidence>
<comment type="caution">
    <text evidence="1">The sequence shown here is derived from an EMBL/GenBank/DDBJ whole genome shotgun (WGS) entry which is preliminary data.</text>
</comment>
<accession>A0ACB9LIU8</accession>
<sequence length="125" mass="13507">MAPTLAILEQISGLFFVSRWSSRAARLRRSRGREGSRSEMRERMRSSEAHETRQRWVLWGGGEAFGTITVAVAEGGVDEGCGGRREGRGGGVGVVVDGEFAQGQGHAREVRGTLRVDCNLIGFSG</sequence>
<name>A0ACB9LIU8_9MYRT</name>
<reference evidence="2" key="1">
    <citation type="journal article" date="2023" name="Front. Plant Sci.">
        <title>Chromosomal-level genome assembly of Melastoma candidum provides insights into trichome evolution.</title>
        <authorList>
            <person name="Zhong Y."/>
            <person name="Wu W."/>
            <person name="Sun C."/>
            <person name="Zou P."/>
            <person name="Liu Y."/>
            <person name="Dai S."/>
            <person name="Zhou R."/>
        </authorList>
    </citation>
    <scope>NUCLEOTIDE SEQUENCE [LARGE SCALE GENOMIC DNA]</scope>
</reference>